<reference evidence="2 3" key="1">
    <citation type="submission" date="2017-07" db="EMBL/GenBank/DDBJ databases">
        <authorList>
            <person name="Sun Z.S."/>
            <person name="Albrecht U."/>
            <person name="Echele G."/>
            <person name="Lee C.C."/>
        </authorList>
    </citation>
    <scope>NUCLEOTIDE SEQUENCE [LARGE SCALE GENOMIC DNA]</scope>
    <source>
        <strain evidence="2 3">CGMCC 1.12710</strain>
    </source>
</reference>
<evidence type="ECO:0000313" key="3">
    <source>
        <dbReference type="Proteomes" id="UP000198346"/>
    </source>
</evidence>
<proteinExistence type="predicted"/>
<dbReference type="EMBL" id="FZQA01000002">
    <property type="protein sequence ID" value="SNT72065.1"/>
    <property type="molecule type" value="Genomic_DNA"/>
</dbReference>
<evidence type="ECO:0000256" key="1">
    <source>
        <dbReference type="SAM" id="Phobius"/>
    </source>
</evidence>
<keyword evidence="1" id="KW-0812">Transmembrane</keyword>
<feature type="transmembrane region" description="Helical" evidence="1">
    <location>
        <begin position="101"/>
        <end position="123"/>
    </location>
</feature>
<feature type="transmembrane region" description="Helical" evidence="1">
    <location>
        <begin position="25"/>
        <end position="47"/>
    </location>
</feature>
<evidence type="ECO:0000313" key="2">
    <source>
        <dbReference type="EMBL" id="SNT72065.1"/>
    </source>
</evidence>
<keyword evidence="1" id="KW-0472">Membrane</keyword>
<gene>
    <name evidence="2" type="ORF">SAMN06297382_1096</name>
</gene>
<dbReference type="RefSeq" id="WP_089411596.1">
    <property type="nucleotide sequence ID" value="NZ_FZQA01000002.1"/>
</dbReference>
<dbReference type="OrthoDB" id="9847218at2"/>
<keyword evidence="3" id="KW-1185">Reference proteome</keyword>
<name>A0A239PP73_9PROT</name>
<protein>
    <submittedName>
        <fullName evidence="2">Uncharacterized protein</fullName>
    </submittedName>
</protein>
<sequence>MARNWGLPPRPEQAAIRRARRTRPFATLSASAIFGVIGAAVAAFSFAEARDLIENVFHGRKLILAIVAGGVGCWTYVWLARPRFAAHFTGDGDAFADLVRFYARAGLTLGVVLALAAGSRYVVGDLLSVALLCISGGAGAAAAFQTVLAFVPDYRDESA</sequence>
<accession>A0A239PP73</accession>
<feature type="transmembrane region" description="Helical" evidence="1">
    <location>
        <begin position="62"/>
        <end position="80"/>
    </location>
</feature>
<dbReference type="AlphaFoldDB" id="A0A239PP73"/>
<feature type="transmembrane region" description="Helical" evidence="1">
    <location>
        <begin position="129"/>
        <end position="151"/>
    </location>
</feature>
<organism evidence="2 3">
    <name type="scientific">Amphiplicatus metriothermophilus</name>
    <dbReference type="NCBI Taxonomy" id="1519374"/>
    <lineage>
        <taxon>Bacteria</taxon>
        <taxon>Pseudomonadati</taxon>
        <taxon>Pseudomonadota</taxon>
        <taxon>Alphaproteobacteria</taxon>
        <taxon>Parvularculales</taxon>
        <taxon>Parvularculaceae</taxon>
        <taxon>Amphiplicatus</taxon>
    </lineage>
</organism>
<keyword evidence="1" id="KW-1133">Transmembrane helix</keyword>
<dbReference type="Proteomes" id="UP000198346">
    <property type="component" value="Unassembled WGS sequence"/>
</dbReference>